<name>A0A9Q4QTL6_XYLFS</name>
<evidence type="ECO:0000256" key="1">
    <source>
        <dbReference type="SAM" id="MobiDB-lite"/>
    </source>
</evidence>
<dbReference type="Proteomes" id="UP000474061">
    <property type="component" value="Unassembled WGS sequence"/>
</dbReference>
<evidence type="ECO:0000313" key="3">
    <source>
        <dbReference type="Proteomes" id="UP000474061"/>
    </source>
</evidence>
<gene>
    <name evidence="2" type="primary">bet</name>
    <name evidence="2" type="ORF">FG476_12000</name>
</gene>
<dbReference type="NCBIfam" id="TIGR01913">
    <property type="entry name" value="bet_lambda"/>
    <property type="match status" value="1"/>
</dbReference>
<dbReference type="AlphaFoldDB" id="A0A9Q4QTL6"/>
<dbReference type="GO" id="GO:0006310">
    <property type="term" value="P:DNA recombination"/>
    <property type="evidence" value="ECO:0007669"/>
    <property type="project" value="InterPro"/>
</dbReference>
<dbReference type="Pfam" id="PF03837">
    <property type="entry name" value="RecT"/>
    <property type="match status" value="1"/>
</dbReference>
<reference evidence="2" key="2">
    <citation type="journal article" date="2020" name="Appl. Environ. Microbiol.">
        <title>Multiple intercontinental introductions associated with the emergence of a plant pathogen in Europe.</title>
        <authorList>
            <person name="Landa B.B."/>
            <person name="Castillo A.I."/>
            <person name="Giampetruzzi A."/>
            <person name="Kahn A."/>
            <person name="Roman-Ecija M."/>
            <person name="Velasco-Amo M.P."/>
            <person name="Navas-Cortes J.A."/>
            <person name="Marco-Noales E."/>
            <person name="Barbe S."/>
            <person name="Moralejo E."/>
            <person name="Coletta-Filho H.D."/>
            <person name="Saldarelli P."/>
            <person name="Saponari M."/>
            <person name="Almeida R.P.P."/>
        </authorList>
    </citation>
    <scope>NUCLEOTIDE SEQUENCE</scope>
    <source>
        <strain evidence="2">XYL1981</strain>
    </source>
</reference>
<evidence type="ECO:0000313" key="2">
    <source>
        <dbReference type="EMBL" id="MRU24746.1"/>
    </source>
</evidence>
<dbReference type="InterPro" id="IPR010183">
    <property type="entry name" value="Phage_lambda_Bet"/>
</dbReference>
<protein>
    <submittedName>
        <fullName evidence="2">Phage recombination protein Bet</fullName>
    </submittedName>
</protein>
<dbReference type="InterPro" id="IPR018330">
    <property type="entry name" value="RecT_fam"/>
</dbReference>
<dbReference type="RefSeq" id="WP_154128436.1">
    <property type="nucleotide sequence ID" value="NZ_CP052855.1"/>
</dbReference>
<dbReference type="EMBL" id="VDCJ01000353">
    <property type="protein sequence ID" value="MRU24746.1"/>
    <property type="molecule type" value="Genomic_DNA"/>
</dbReference>
<proteinExistence type="predicted"/>
<reference evidence="2" key="1">
    <citation type="submission" date="2019-05" db="EMBL/GenBank/DDBJ databases">
        <authorList>
            <person name="Castillo A."/>
            <person name="Giampetruzzi A."/>
            <person name="Landa B."/>
            <person name="Saponari M."/>
            <person name="Almeida R.P.P."/>
            <person name="Moralejo E."/>
            <person name="Marco-Noales E."/>
            <person name="Velasco-Amo M.P."/>
            <person name="Roman-Ecija M."/>
            <person name="Navarro I."/>
            <person name="Monterde A."/>
            <person name="Barbe S."/>
        </authorList>
    </citation>
    <scope>NUCLEOTIDE SEQUENCE</scope>
    <source>
        <strain evidence="2">XYL1981</strain>
    </source>
</reference>
<feature type="region of interest" description="Disordered" evidence="1">
    <location>
        <begin position="282"/>
        <end position="306"/>
    </location>
</feature>
<dbReference type="GO" id="GO:0003677">
    <property type="term" value="F:DNA binding"/>
    <property type="evidence" value="ECO:0007669"/>
    <property type="project" value="InterPro"/>
</dbReference>
<accession>A0A9Q4QTL6</accession>
<organism evidence="2 3">
    <name type="scientific">Xylella fastidiosa subsp. multiplex</name>
    <dbReference type="NCBI Taxonomy" id="644357"/>
    <lineage>
        <taxon>Bacteria</taxon>
        <taxon>Pseudomonadati</taxon>
        <taxon>Pseudomonadota</taxon>
        <taxon>Gammaproteobacteria</taxon>
        <taxon>Lysobacterales</taxon>
        <taxon>Lysobacteraceae</taxon>
        <taxon>Xylella</taxon>
    </lineage>
</organism>
<sequence length="306" mass="34068">MNSLSVIKPNNAMPMTAEYRQSIRTALKTSLYPGASDTSVDMVLAYCQAADLDPMTKPVHIVPMWIPEKKVDGRVVSSAGMRDVIMPGIELYRTKAHRTGEYAGQDEAVFGDTVCETLGGVQIRYPSWCRIAVYRMVAGERVRFAATVYWLEAYATARKDSPAPNSMWQKRPFGQLEKCAEALALRKAFPEAVGAQPTAEEIETEPHIIEGKSTHVHTTQLQPPDIKQITYYPQEEFEKNLPAWRDVIASGKRTEDQIICMVQSKGTLTQEQLTAIRACAEDTSAEPVPTDNTPQESNTTHTEENT</sequence>
<feature type="compositionally biased region" description="Polar residues" evidence="1">
    <location>
        <begin position="290"/>
        <end position="300"/>
    </location>
</feature>
<comment type="caution">
    <text evidence="2">The sequence shown here is derived from an EMBL/GenBank/DDBJ whole genome shotgun (WGS) entry which is preliminary data.</text>
</comment>